<proteinExistence type="predicted"/>
<protein>
    <submittedName>
        <fullName evidence="2">Glycine rich superfamily member</fullName>
    </submittedName>
</protein>
<organism evidence="2">
    <name type="scientific">Rhipicephalus appendiculatus</name>
    <name type="common">Brown ear tick</name>
    <dbReference type="NCBI Taxonomy" id="34631"/>
    <lineage>
        <taxon>Eukaryota</taxon>
        <taxon>Metazoa</taxon>
        <taxon>Ecdysozoa</taxon>
        <taxon>Arthropoda</taxon>
        <taxon>Chelicerata</taxon>
        <taxon>Arachnida</taxon>
        <taxon>Acari</taxon>
        <taxon>Parasitiformes</taxon>
        <taxon>Ixodida</taxon>
        <taxon>Ixodoidea</taxon>
        <taxon>Ixodidae</taxon>
        <taxon>Rhipicephalinae</taxon>
        <taxon>Rhipicephalus</taxon>
        <taxon>Rhipicephalus</taxon>
    </lineage>
</organism>
<dbReference type="Pfam" id="PF16984">
    <property type="entry name" value="Grp7_allergen"/>
    <property type="match status" value="1"/>
</dbReference>
<evidence type="ECO:0000256" key="1">
    <source>
        <dbReference type="SAM" id="SignalP"/>
    </source>
</evidence>
<accession>A0A131YYJ8</accession>
<feature type="signal peptide" evidence="1">
    <location>
        <begin position="1"/>
        <end position="16"/>
    </location>
</feature>
<dbReference type="EMBL" id="GEDV01004977">
    <property type="protein sequence ID" value="JAP83580.1"/>
    <property type="molecule type" value="Transcribed_RNA"/>
</dbReference>
<feature type="chain" id="PRO_5007286344" evidence="1">
    <location>
        <begin position="17"/>
        <end position="406"/>
    </location>
</feature>
<keyword evidence="1" id="KW-0732">Signal</keyword>
<dbReference type="AlphaFoldDB" id="A0A131YYJ8"/>
<reference evidence="2" key="1">
    <citation type="journal article" date="2016" name="Ticks Tick Borne Dis.">
        <title>De novo assembly and annotation of the salivary gland transcriptome of Rhipicephalus appendiculatus male and female ticks during blood feeding.</title>
        <authorList>
            <person name="de Castro M.H."/>
            <person name="de Klerk D."/>
            <person name="Pienaar R."/>
            <person name="Latif A.A."/>
            <person name="Rees D.J."/>
            <person name="Mans B.J."/>
        </authorList>
    </citation>
    <scope>NUCLEOTIDE SEQUENCE</scope>
    <source>
        <tissue evidence="2">Salivary glands</tissue>
    </source>
</reference>
<evidence type="ECO:0000313" key="2">
    <source>
        <dbReference type="EMBL" id="JAP83580.1"/>
    </source>
</evidence>
<dbReference type="InterPro" id="IPR038602">
    <property type="entry name" value="Mite_allergen_7_sf"/>
</dbReference>
<name>A0A131YYJ8_RHIAP</name>
<dbReference type="Gene3D" id="3.15.10.50">
    <property type="match status" value="2"/>
</dbReference>
<sequence>MKAVILAILIAASCTADLNEHDISGCSDERQPNGNSLLDQALEKYISSGLIKNVSIPDFNETVIVGRKKYHLEFYNAAILGLLSVQRIGCNYFEARWNKRMQIRVALQVQGLKATVSLRHKNWARYSKVTISISLPELRFVTEISETQEVLKLARFEVTGIEKLKIKFTFLTGVLRALNKMHKLQECINRKINQKLRAELPKAVEGILRELGQRHTGDIAQCTDCTTFDVYLRNALTKFRLDPTPLPKITQDLFAKLAQVQVINATIRGLSKLRQSGDIVLRIDQNGARAHVDVTFKKLSVTFHVNFTTLLTDYTAIVGVTISARTILEVIERNRILILEKLAIATEEVDVNVTPIGTVSSVITFFLPPKFLAEMVKRNIQQLTNSTIQGGFDALRTFAQGGASAE</sequence>
<dbReference type="InterPro" id="IPR020234">
    <property type="entry name" value="Mite_allergen_group-7"/>
</dbReference>